<gene>
    <name evidence="1" type="ORF">PACLA_8A088027</name>
</gene>
<evidence type="ECO:0000313" key="1">
    <source>
        <dbReference type="EMBL" id="CAB3995519.1"/>
    </source>
</evidence>
<proteinExistence type="predicted"/>
<dbReference type="AlphaFoldDB" id="A0A7D9HWI6"/>
<evidence type="ECO:0000313" key="2">
    <source>
        <dbReference type="Proteomes" id="UP001152795"/>
    </source>
</evidence>
<dbReference type="OrthoDB" id="5979290at2759"/>
<reference evidence="1" key="1">
    <citation type="submission" date="2020-04" db="EMBL/GenBank/DDBJ databases">
        <authorList>
            <person name="Alioto T."/>
            <person name="Alioto T."/>
            <person name="Gomez Garrido J."/>
        </authorList>
    </citation>
    <scope>NUCLEOTIDE SEQUENCE</scope>
    <source>
        <strain evidence="1">A484AB</strain>
    </source>
</reference>
<protein>
    <submittedName>
        <fullName evidence="1">Uncharacterized protein</fullName>
    </submittedName>
</protein>
<sequence length="113" mass="12804">MPVTENVDLTIPSDDINLLHNLRHDGLSLFDALKCVRMSLVPEGYEPYPFRNVVEESQDDIIKSIVATYRFRATVAKCVSEGVDFSTHLYIPEIVEGTDELKHFMKGKITATF</sequence>
<accession>A0A7D9HWI6</accession>
<comment type="caution">
    <text evidence="1">The sequence shown here is derived from an EMBL/GenBank/DDBJ whole genome shotgun (WGS) entry which is preliminary data.</text>
</comment>
<dbReference type="EMBL" id="CACRXK020002678">
    <property type="protein sequence ID" value="CAB3995519.1"/>
    <property type="molecule type" value="Genomic_DNA"/>
</dbReference>
<organism evidence="1 2">
    <name type="scientific">Paramuricea clavata</name>
    <name type="common">Red gorgonian</name>
    <name type="synonym">Violescent sea-whip</name>
    <dbReference type="NCBI Taxonomy" id="317549"/>
    <lineage>
        <taxon>Eukaryota</taxon>
        <taxon>Metazoa</taxon>
        <taxon>Cnidaria</taxon>
        <taxon>Anthozoa</taxon>
        <taxon>Octocorallia</taxon>
        <taxon>Malacalcyonacea</taxon>
        <taxon>Plexauridae</taxon>
        <taxon>Paramuricea</taxon>
    </lineage>
</organism>
<name>A0A7D9HWI6_PARCT</name>
<keyword evidence="2" id="KW-1185">Reference proteome</keyword>
<dbReference type="Proteomes" id="UP001152795">
    <property type="component" value="Unassembled WGS sequence"/>
</dbReference>